<dbReference type="AlphaFoldDB" id="A0A078A5N5"/>
<accession>A0A078A5N5</accession>
<evidence type="ECO:0000313" key="9">
    <source>
        <dbReference type="Proteomes" id="UP000039865"/>
    </source>
</evidence>
<keyword evidence="3" id="KW-0276">Fatty acid metabolism</keyword>
<evidence type="ECO:0000256" key="7">
    <source>
        <dbReference type="ARBA" id="ARBA00023160"/>
    </source>
</evidence>
<evidence type="ECO:0000256" key="5">
    <source>
        <dbReference type="ARBA" id="ARBA00023002"/>
    </source>
</evidence>
<dbReference type="PROSITE" id="PS00061">
    <property type="entry name" value="ADH_SHORT"/>
    <property type="match status" value="1"/>
</dbReference>
<dbReference type="PANTHER" id="PTHR43086:SF2">
    <property type="entry name" value="HYDROXYSTEROID DEHYDROGENASE-LIKE PROTEIN 1"/>
    <property type="match status" value="1"/>
</dbReference>
<dbReference type="GO" id="GO:0005783">
    <property type="term" value="C:endoplasmic reticulum"/>
    <property type="evidence" value="ECO:0007669"/>
    <property type="project" value="TreeGrafter"/>
</dbReference>
<evidence type="ECO:0000256" key="3">
    <source>
        <dbReference type="ARBA" id="ARBA00022832"/>
    </source>
</evidence>
<keyword evidence="4" id="KW-0521">NADP</keyword>
<dbReference type="SUPFAM" id="SSF51735">
    <property type="entry name" value="NAD(P)-binding Rossmann-fold domains"/>
    <property type="match status" value="1"/>
</dbReference>
<keyword evidence="6" id="KW-0443">Lipid metabolism</keyword>
<name>A0A078A5N5_STYLE</name>
<dbReference type="Proteomes" id="UP000039865">
    <property type="component" value="Unassembled WGS sequence"/>
</dbReference>
<dbReference type="OrthoDB" id="418498at2759"/>
<evidence type="ECO:0000256" key="6">
    <source>
        <dbReference type="ARBA" id="ARBA00023098"/>
    </source>
</evidence>
<organism evidence="8 9">
    <name type="scientific">Stylonychia lemnae</name>
    <name type="common">Ciliate</name>
    <dbReference type="NCBI Taxonomy" id="5949"/>
    <lineage>
        <taxon>Eukaryota</taxon>
        <taxon>Sar</taxon>
        <taxon>Alveolata</taxon>
        <taxon>Ciliophora</taxon>
        <taxon>Intramacronucleata</taxon>
        <taxon>Spirotrichea</taxon>
        <taxon>Stichotrichia</taxon>
        <taxon>Sporadotrichida</taxon>
        <taxon>Oxytrichidae</taxon>
        <taxon>Stylonychinae</taxon>
        <taxon>Stylonychia</taxon>
    </lineage>
</organism>
<dbReference type="PANTHER" id="PTHR43086">
    <property type="entry name" value="VERY-LONG-CHAIN 3-OXOOACYL-COA REDUCTASE"/>
    <property type="match status" value="1"/>
</dbReference>
<sequence>MSQISQYKELASKVQDIDIGMLILNAGTAVFGKFQNLTDQEVEVQVNLDVIHNVYLFKVLVDKLYLRTKRSAVVIVSSDLGLTPVPGIAVYSASKAFLRYIGVGVGKEMKDKIDIQTFVCGQVSTKLNPGEPSGLKTSVIVAVKNALRDIGQDLTTAGPIEHVISGSIMNNLTFVVDRIIGWEKPIVNKEKKKQ</sequence>
<dbReference type="InterPro" id="IPR002347">
    <property type="entry name" value="SDR_fam"/>
</dbReference>
<evidence type="ECO:0000256" key="1">
    <source>
        <dbReference type="ARBA" id="ARBA00005194"/>
    </source>
</evidence>
<reference evidence="8 9" key="1">
    <citation type="submission" date="2014-06" db="EMBL/GenBank/DDBJ databases">
        <authorList>
            <person name="Swart Estienne"/>
        </authorList>
    </citation>
    <scope>NUCLEOTIDE SEQUENCE [LARGE SCALE GENOMIC DNA]</scope>
    <source>
        <strain evidence="8 9">130c</strain>
    </source>
</reference>
<keyword evidence="5" id="KW-0560">Oxidoreductase</keyword>
<keyword evidence="2" id="KW-0444">Lipid biosynthesis</keyword>
<dbReference type="InterPro" id="IPR020904">
    <property type="entry name" value="Sc_DH/Rdtase_CS"/>
</dbReference>
<dbReference type="Gene3D" id="3.40.50.720">
    <property type="entry name" value="NAD(P)-binding Rossmann-like Domain"/>
    <property type="match status" value="1"/>
</dbReference>
<gene>
    <name evidence="8" type="primary">Contig5229.g5608</name>
    <name evidence="8" type="ORF">STYLEM_6179</name>
</gene>
<keyword evidence="7" id="KW-0275">Fatty acid biosynthesis</keyword>
<dbReference type="GO" id="GO:0016491">
    <property type="term" value="F:oxidoreductase activity"/>
    <property type="evidence" value="ECO:0007669"/>
    <property type="project" value="UniProtKB-KW"/>
</dbReference>
<comment type="pathway">
    <text evidence="1">Lipid metabolism; fatty acid biosynthesis.</text>
</comment>
<dbReference type="GO" id="GO:0030497">
    <property type="term" value="P:fatty acid elongation"/>
    <property type="evidence" value="ECO:0007669"/>
    <property type="project" value="TreeGrafter"/>
</dbReference>
<evidence type="ECO:0000256" key="2">
    <source>
        <dbReference type="ARBA" id="ARBA00022516"/>
    </source>
</evidence>
<keyword evidence="9" id="KW-1185">Reference proteome</keyword>
<dbReference type="EMBL" id="CCKQ01005941">
    <property type="protein sequence ID" value="CDW77221.1"/>
    <property type="molecule type" value="Genomic_DNA"/>
</dbReference>
<dbReference type="InterPro" id="IPR036291">
    <property type="entry name" value="NAD(P)-bd_dom_sf"/>
</dbReference>
<dbReference type="Pfam" id="PF00106">
    <property type="entry name" value="adh_short"/>
    <property type="match status" value="1"/>
</dbReference>
<evidence type="ECO:0000256" key="4">
    <source>
        <dbReference type="ARBA" id="ARBA00022857"/>
    </source>
</evidence>
<proteinExistence type="predicted"/>
<protein>
    <submittedName>
        <fullName evidence="8">Short chain dehydrogenase reductase family protein</fullName>
    </submittedName>
</protein>
<evidence type="ECO:0000313" key="8">
    <source>
        <dbReference type="EMBL" id="CDW77221.1"/>
    </source>
</evidence>
<dbReference type="InParanoid" id="A0A078A5N5"/>